<keyword evidence="1" id="KW-0175">Coiled coil</keyword>
<dbReference type="RefSeq" id="WP_046848964.1">
    <property type="nucleotide sequence ID" value="NZ_CP011451.1"/>
</dbReference>
<evidence type="ECO:0000313" key="3">
    <source>
        <dbReference type="EMBL" id="TYP82761.1"/>
    </source>
</evidence>
<protein>
    <submittedName>
        <fullName evidence="2">Uncharacterized protein</fullName>
    </submittedName>
</protein>
<evidence type="ECO:0000313" key="4">
    <source>
        <dbReference type="Proteomes" id="UP000034156"/>
    </source>
</evidence>
<reference evidence="2 4" key="2">
    <citation type="journal article" date="2016" name="Genome Announc.">
        <title>Genome Sequence of Nitrosomonas communis Strain Nm2, a Mesophilic Ammonia-Oxidizing Bacterium Isolated from Mediterranean Soil.</title>
        <authorList>
            <person name="Kozlowski J.A."/>
            <person name="Kits K.D."/>
            <person name="Stein L.Y."/>
        </authorList>
    </citation>
    <scope>NUCLEOTIDE SEQUENCE [LARGE SCALE GENOMIC DNA]</scope>
    <source>
        <strain evidence="2 4">Nm2</strain>
    </source>
</reference>
<dbReference type="AlphaFoldDB" id="A0A0F7KDK9"/>
<dbReference type="PATRIC" id="fig|44574.3.peg.496"/>
<name>A0A0F7KDK9_9PROT</name>
<dbReference type="EMBL" id="CP011451">
    <property type="protein sequence ID" value="AKH36862.1"/>
    <property type="molecule type" value="Genomic_DNA"/>
</dbReference>
<organism evidence="2 4">
    <name type="scientific">Nitrosomonas communis</name>
    <dbReference type="NCBI Taxonomy" id="44574"/>
    <lineage>
        <taxon>Bacteria</taxon>
        <taxon>Pseudomonadati</taxon>
        <taxon>Pseudomonadota</taxon>
        <taxon>Betaproteobacteria</taxon>
        <taxon>Nitrosomonadales</taxon>
        <taxon>Nitrosomonadaceae</taxon>
        <taxon>Nitrosomonas</taxon>
    </lineage>
</organism>
<feature type="coiled-coil region" evidence="1">
    <location>
        <begin position="16"/>
        <end position="78"/>
    </location>
</feature>
<dbReference type="OrthoDB" id="8551143at2"/>
<evidence type="ECO:0000256" key="1">
    <source>
        <dbReference type="SAM" id="Coils"/>
    </source>
</evidence>
<dbReference type="EMBL" id="VNHT01000045">
    <property type="protein sequence ID" value="TYP82761.1"/>
    <property type="molecule type" value="Genomic_DNA"/>
</dbReference>
<dbReference type="Proteomes" id="UP000324176">
    <property type="component" value="Unassembled WGS sequence"/>
</dbReference>
<evidence type="ECO:0000313" key="2">
    <source>
        <dbReference type="EMBL" id="AKH36862.1"/>
    </source>
</evidence>
<dbReference type="KEGG" id="nco:AAW31_02070"/>
<dbReference type="Proteomes" id="UP000034156">
    <property type="component" value="Chromosome"/>
</dbReference>
<evidence type="ECO:0000313" key="5">
    <source>
        <dbReference type="Proteomes" id="UP000324176"/>
    </source>
</evidence>
<accession>A0A0F7KDK9</accession>
<keyword evidence="4" id="KW-1185">Reference proteome</keyword>
<sequence>MPRQIIEKLINEHVSIQTHKEQLLLLKDKIVAYENELSACRRKISALADVICHLESEIHNLKLKNRVLNEKVESLHNANPHGHRCRHCGSIKLKRMGGEPHKIFGDIGIVDTFFICLDCEKESVITIDILK</sequence>
<reference evidence="4" key="1">
    <citation type="submission" date="2015-05" db="EMBL/GenBank/DDBJ databases">
        <title>Draft genome of Nitrosomonas communis strain Nm2.</title>
        <authorList>
            <person name="Kozlowski J.A."/>
            <person name="Kits K.D."/>
            <person name="Stein L.Y."/>
        </authorList>
    </citation>
    <scope>NUCLEOTIDE SEQUENCE [LARGE SCALE GENOMIC DNA]</scope>
    <source>
        <strain evidence="4">Nm2</strain>
    </source>
</reference>
<gene>
    <name evidence="2" type="ORF">AAW31_02070</name>
    <name evidence="3" type="ORF">BCL69_104530</name>
</gene>
<reference evidence="3 5" key="3">
    <citation type="submission" date="2019-07" db="EMBL/GenBank/DDBJ databases">
        <title>Active sludge and wastewater microbial communities from Klosterneuburg, Austria.</title>
        <authorList>
            <person name="Wagner M."/>
        </authorList>
    </citation>
    <scope>NUCLEOTIDE SEQUENCE [LARGE SCALE GENOMIC DNA]</scope>
    <source>
        <strain evidence="3 5">Nm2</strain>
    </source>
</reference>
<proteinExistence type="predicted"/>